<dbReference type="SUPFAM" id="SSF54928">
    <property type="entry name" value="RNA-binding domain, RBD"/>
    <property type="match status" value="1"/>
</dbReference>
<feature type="region of interest" description="Disordered" evidence="3">
    <location>
        <begin position="114"/>
        <end position="209"/>
    </location>
</feature>
<dbReference type="FunFam" id="3.30.70.330:FF:000609">
    <property type="entry name" value="U2 snRNP component IST3"/>
    <property type="match status" value="1"/>
</dbReference>
<evidence type="ECO:0000256" key="2">
    <source>
        <dbReference type="PROSITE-ProRule" id="PRU00176"/>
    </source>
</evidence>
<keyword evidence="6" id="KW-1185">Reference proteome</keyword>
<dbReference type="CDD" id="cd12411">
    <property type="entry name" value="RRM_ist3_like"/>
    <property type="match status" value="1"/>
</dbReference>
<dbReference type="InterPro" id="IPR051847">
    <property type="entry name" value="RNA_proc/Spliceosome_comp"/>
</dbReference>
<evidence type="ECO:0000313" key="6">
    <source>
        <dbReference type="Proteomes" id="UP001215151"/>
    </source>
</evidence>
<evidence type="ECO:0000313" key="5">
    <source>
        <dbReference type="EMBL" id="KAJ8472676.1"/>
    </source>
</evidence>
<dbReference type="InterPro" id="IPR035979">
    <property type="entry name" value="RBD_domain_sf"/>
</dbReference>
<evidence type="ECO:0000259" key="4">
    <source>
        <dbReference type="PROSITE" id="PS50102"/>
    </source>
</evidence>
<dbReference type="SMART" id="SM00360">
    <property type="entry name" value="RRM"/>
    <property type="match status" value="1"/>
</dbReference>
<dbReference type="Proteomes" id="UP001215151">
    <property type="component" value="Unassembled WGS sequence"/>
</dbReference>
<dbReference type="Pfam" id="PF00076">
    <property type="entry name" value="RRM_1"/>
    <property type="match status" value="1"/>
</dbReference>
<sequence length="362" mass="40020">MNVVREINKINERELDLGTKGSWHDDYKDSAYIFVGGLHRDLTEGDVITIFSQYGEIMDINMPRDKETGKQKGFAFLMYEDQRSTILAVDNLNGAKVLDRTIRVDHVKNYKQGKVKGEDGEWHEPEEQSLNAKPTLVLDEDAASEPSSDDSGPEIDPEDPMRDYLIAKRKEEKAKKGKKSKSKGKHKDETPEERRARKERKRLRKEKVKSAGVRAAEELLNSLGGGLGVGPQFVGATPKSVLVAILPQGGAIHLATARHHHDPVAALRRDILAAVHHLGAPAAAHLPVIPATTHQLTTQVQGRMMTTSETPDMMIPSAAGPDATMTLLPGREEGTTNVTPQGTSHYRRGCVNLSFRPLFYVM</sequence>
<feature type="domain" description="RRM" evidence="4">
    <location>
        <begin position="31"/>
        <end position="109"/>
    </location>
</feature>
<feature type="compositionally biased region" description="Basic and acidic residues" evidence="3">
    <location>
        <begin position="186"/>
        <end position="196"/>
    </location>
</feature>
<proteinExistence type="predicted"/>
<feature type="compositionally biased region" description="Basic and acidic residues" evidence="3">
    <location>
        <begin position="115"/>
        <end position="126"/>
    </location>
</feature>
<feature type="compositionally biased region" description="Basic and acidic residues" evidence="3">
    <location>
        <begin position="159"/>
        <end position="174"/>
    </location>
</feature>
<name>A0AAD7X8M7_9APHY</name>
<dbReference type="InterPro" id="IPR000504">
    <property type="entry name" value="RRM_dom"/>
</dbReference>
<dbReference type="GO" id="GO:0000398">
    <property type="term" value="P:mRNA splicing, via spliceosome"/>
    <property type="evidence" value="ECO:0007669"/>
    <property type="project" value="InterPro"/>
</dbReference>
<accession>A0AAD7X8M7</accession>
<comment type="caution">
    <text evidence="5">The sequence shown here is derived from an EMBL/GenBank/DDBJ whole genome shotgun (WGS) entry which is preliminary data.</text>
</comment>
<dbReference type="PROSITE" id="PS50102">
    <property type="entry name" value="RRM"/>
    <property type="match status" value="1"/>
</dbReference>
<dbReference type="GO" id="GO:0071011">
    <property type="term" value="C:precatalytic spliceosome"/>
    <property type="evidence" value="ECO:0007669"/>
    <property type="project" value="TreeGrafter"/>
</dbReference>
<organism evidence="5 6">
    <name type="scientific">Trametes cubensis</name>
    <dbReference type="NCBI Taxonomy" id="1111947"/>
    <lineage>
        <taxon>Eukaryota</taxon>
        <taxon>Fungi</taxon>
        <taxon>Dikarya</taxon>
        <taxon>Basidiomycota</taxon>
        <taxon>Agaricomycotina</taxon>
        <taxon>Agaricomycetes</taxon>
        <taxon>Polyporales</taxon>
        <taxon>Polyporaceae</taxon>
        <taxon>Trametes</taxon>
    </lineage>
</organism>
<reference evidence="5" key="1">
    <citation type="submission" date="2022-11" db="EMBL/GenBank/DDBJ databases">
        <title>Genome Sequence of Cubamyces cubensis.</title>
        <authorList>
            <person name="Buettner E."/>
        </authorList>
    </citation>
    <scope>NUCLEOTIDE SEQUENCE</scope>
    <source>
        <strain evidence="5">MPL-01</strain>
    </source>
</reference>
<dbReference type="PANTHER" id="PTHR45880:SF1">
    <property type="entry name" value="RNA-BINDING MOTIF PROTEIN, X-LINKED 2"/>
    <property type="match status" value="1"/>
</dbReference>
<protein>
    <recommendedName>
        <fullName evidence="4">RRM domain-containing protein</fullName>
    </recommendedName>
</protein>
<dbReference type="InterPro" id="IPR012677">
    <property type="entry name" value="Nucleotide-bd_a/b_plait_sf"/>
</dbReference>
<feature type="compositionally biased region" description="Basic residues" evidence="3">
    <location>
        <begin position="197"/>
        <end position="207"/>
    </location>
</feature>
<evidence type="ECO:0000256" key="1">
    <source>
        <dbReference type="ARBA" id="ARBA00022884"/>
    </source>
</evidence>
<dbReference type="AlphaFoldDB" id="A0AAD7X8M7"/>
<dbReference type="GO" id="GO:0003723">
    <property type="term" value="F:RNA binding"/>
    <property type="evidence" value="ECO:0007669"/>
    <property type="project" value="UniProtKB-UniRule"/>
</dbReference>
<dbReference type="PANTHER" id="PTHR45880">
    <property type="entry name" value="RNA-BINDING MOTIF PROTEIN, X-LINKED 2"/>
    <property type="match status" value="1"/>
</dbReference>
<dbReference type="GO" id="GO:0005686">
    <property type="term" value="C:U2 snRNP"/>
    <property type="evidence" value="ECO:0007669"/>
    <property type="project" value="TreeGrafter"/>
</dbReference>
<keyword evidence="1 2" id="KW-0694">RNA-binding</keyword>
<dbReference type="InterPro" id="IPR045844">
    <property type="entry name" value="RRM_Ist3-like"/>
</dbReference>
<feature type="compositionally biased region" description="Acidic residues" evidence="3">
    <location>
        <begin position="138"/>
        <end position="158"/>
    </location>
</feature>
<feature type="compositionally biased region" description="Basic residues" evidence="3">
    <location>
        <begin position="175"/>
        <end position="185"/>
    </location>
</feature>
<gene>
    <name evidence="5" type="ORF">ONZ51_g8365</name>
</gene>
<dbReference type="GO" id="GO:0071013">
    <property type="term" value="C:catalytic step 2 spliceosome"/>
    <property type="evidence" value="ECO:0007669"/>
    <property type="project" value="TreeGrafter"/>
</dbReference>
<evidence type="ECO:0000256" key="3">
    <source>
        <dbReference type="SAM" id="MobiDB-lite"/>
    </source>
</evidence>
<dbReference type="EMBL" id="JAPEVG010000250">
    <property type="protein sequence ID" value="KAJ8472676.1"/>
    <property type="molecule type" value="Genomic_DNA"/>
</dbReference>
<dbReference type="Gene3D" id="3.30.70.330">
    <property type="match status" value="1"/>
</dbReference>